<dbReference type="EMBL" id="JACHEU010000008">
    <property type="protein sequence ID" value="MBB6014686.1"/>
    <property type="molecule type" value="Genomic_DNA"/>
</dbReference>
<keyword evidence="2" id="KW-1185">Reference proteome</keyword>
<evidence type="ECO:0000313" key="2">
    <source>
        <dbReference type="Proteomes" id="UP000533306"/>
    </source>
</evidence>
<proteinExistence type="predicted"/>
<protein>
    <submittedName>
        <fullName evidence="1">Uncharacterized protein</fullName>
    </submittedName>
</protein>
<name>A0A7W9VXG5_9HYPH</name>
<organism evidence="1 2">
    <name type="scientific">Aquamicrobium lusatiense</name>
    <dbReference type="NCBI Taxonomy" id="89772"/>
    <lineage>
        <taxon>Bacteria</taxon>
        <taxon>Pseudomonadati</taxon>
        <taxon>Pseudomonadota</taxon>
        <taxon>Alphaproteobacteria</taxon>
        <taxon>Hyphomicrobiales</taxon>
        <taxon>Phyllobacteriaceae</taxon>
        <taxon>Aquamicrobium</taxon>
    </lineage>
</organism>
<accession>A0A7W9VXG5</accession>
<reference evidence="1 2" key="1">
    <citation type="submission" date="2020-08" db="EMBL/GenBank/DDBJ databases">
        <title>Genomic Encyclopedia of Type Strains, Phase IV (KMG-IV): sequencing the most valuable type-strain genomes for metagenomic binning, comparative biology and taxonomic classification.</title>
        <authorList>
            <person name="Goeker M."/>
        </authorList>
    </citation>
    <scope>NUCLEOTIDE SEQUENCE [LARGE SCALE GENOMIC DNA]</scope>
    <source>
        <strain evidence="1 2">DSM 11099</strain>
    </source>
</reference>
<sequence length="78" mass="8223">MMRLKELPDAVVAGREALTLAGLCEHPADLAVGGTSGTETPDLGASRCGKALQVLFRDLLISEPVVQPDLDHVEIESV</sequence>
<evidence type="ECO:0000313" key="1">
    <source>
        <dbReference type="EMBL" id="MBB6014686.1"/>
    </source>
</evidence>
<gene>
    <name evidence="1" type="ORF">HNR59_004082</name>
</gene>
<comment type="caution">
    <text evidence="1">The sequence shown here is derived from an EMBL/GenBank/DDBJ whole genome shotgun (WGS) entry which is preliminary data.</text>
</comment>
<dbReference type="Proteomes" id="UP000533306">
    <property type="component" value="Unassembled WGS sequence"/>
</dbReference>
<dbReference type="AlphaFoldDB" id="A0A7W9VXG5"/>